<evidence type="ECO:0000313" key="3">
    <source>
        <dbReference type="EMBL" id="OQP68589.1"/>
    </source>
</evidence>
<evidence type="ECO:0000256" key="1">
    <source>
        <dbReference type="SAM" id="MobiDB-lite"/>
    </source>
</evidence>
<sequence length="500" mass="56487">MDVINKRLSALFVLIILTACGSSFAQNRSGAPGSQRVQFHFDKPITLDSLTRYVHRISRIRFSFNSTKVKGTKLIDLKKGTYSIGQLLQQIRQNTSLYYSMYNGYVIFQDNPPKQKKTTPPVTKTNNTKPPVRKAAIASHKKPVSKPNTEKHTPPLPEKITKTDTAKITADSAHTADSTLVFTPGDSLNRLALAPKPHVQQGSPPDDTETRNRHTLKGIPHIQVGLVPVDTTTIDTLQIKDKPVAPKTTVPPAASKKKARTVPASSGNRVDYDSEGTDWNWQYGLHWKGALPLYETNYYFTGIDTRSQLYNPLIPGAWVSLTANGRHELMLLIKPAEWYYYNKKDFRTDTEYVLQLRPDSVVRYDTIRSVKSDRLLKTTSWYGSLQYNFHFSEKFMIGAGIGYHLNGEGLVYRRNNRQPGGELLSDTLFGMKNDTARNLYMASSFITGKLEMAYRINALDVGASLLMPITGPFKDKSLNKSRPLNVQLFVRWRIKRNEDE</sequence>
<feature type="signal peptide" evidence="2">
    <location>
        <begin position="1"/>
        <end position="25"/>
    </location>
</feature>
<dbReference type="STRING" id="550983.A4R26_01970"/>
<dbReference type="Proteomes" id="UP000192276">
    <property type="component" value="Unassembled WGS sequence"/>
</dbReference>
<dbReference type="EMBL" id="LWBP01000001">
    <property type="protein sequence ID" value="OQP68589.1"/>
    <property type="molecule type" value="Genomic_DNA"/>
</dbReference>
<accession>A0A1V9GD40</accession>
<feature type="compositionally biased region" description="Basic and acidic residues" evidence="1">
    <location>
        <begin position="148"/>
        <end position="159"/>
    </location>
</feature>
<reference evidence="4" key="1">
    <citation type="submission" date="2016-04" db="EMBL/GenBank/DDBJ databases">
        <authorList>
            <person name="Chen L."/>
            <person name="Zhuang W."/>
            <person name="Wang G."/>
        </authorList>
    </citation>
    <scope>NUCLEOTIDE SEQUENCE [LARGE SCALE GENOMIC DNA]</scope>
    <source>
        <strain evidence="4">208</strain>
    </source>
</reference>
<feature type="region of interest" description="Disordered" evidence="1">
    <location>
        <begin position="111"/>
        <end position="159"/>
    </location>
</feature>
<evidence type="ECO:0000313" key="4">
    <source>
        <dbReference type="Proteomes" id="UP000192276"/>
    </source>
</evidence>
<dbReference type="RefSeq" id="WP_081159222.1">
    <property type="nucleotide sequence ID" value="NZ_LWBP01000001.1"/>
</dbReference>
<feature type="compositionally biased region" description="Low complexity" evidence="1">
    <location>
        <begin position="118"/>
        <end position="130"/>
    </location>
</feature>
<feature type="chain" id="PRO_5013297479" description="Secretin/TonB short N-terminal domain-containing protein" evidence="2">
    <location>
        <begin position="26"/>
        <end position="500"/>
    </location>
</feature>
<dbReference type="PROSITE" id="PS51257">
    <property type="entry name" value="PROKAR_LIPOPROTEIN"/>
    <property type="match status" value="1"/>
</dbReference>
<name>A0A1V9GD40_9BACT</name>
<evidence type="ECO:0008006" key="5">
    <source>
        <dbReference type="Google" id="ProtNLM"/>
    </source>
</evidence>
<protein>
    <recommendedName>
        <fullName evidence="5">Secretin/TonB short N-terminal domain-containing protein</fullName>
    </recommendedName>
</protein>
<keyword evidence="2" id="KW-0732">Signal</keyword>
<organism evidence="3 4">
    <name type="scientific">Niastella populi</name>
    <dbReference type="NCBI Taxonomy" id="550983"/>
    <lineage>
        <taxon>Bacteria</taxon>
        <taxon>Pseudomonadati</taxon>
        <taxon>Bacteroidota</taxon>
        <taxon>Chitinophagia</taxon>
        <taxon>Chitinophagales</taxon>
        <taxon>Chitinophagaceae</taxon>
        <taxon>Niastella</taxon>
    </lineage>
</organism>
<evidence type="ECO:0000256" key="2">
    <source>
        <dbReference type="SAM" id="SignalP"/>
    </source>
</evidence>
<dbReference type="OrthoDB" id="644873at2"/>
<comment type="caution">
    <text evidence="3">The sequence shown here is derived from an EMBL/GenBank/DDBJ whole genome shotgun (WGS) entry which is preliminary data.</text>
</comment>
<feature type="compositionally biased region" description="Low complexity" evidence="1">
    <location>
        <begin position="245"/>
        <end position="254"/>
    </location>
</feature>
<feature type="region of interest" description="Disordered" evidence="1">
    <location>
        <begin position="245"/>
        <end position="269"/>
    </location>
</feature>
<dbReference type="AlphaFoldDB" id="A0A1V9GD40"/>
<gene>
    <name evidence="3" type="ORF">A4R26_01970</name>
</gene>
<keyword evidence="4" id="KW-1185">Reference proteome</keyword>
<proteinExistence type="predicted"/>